<evidence type="ECO:0000259" key="3">
    <source>
        <dbReference type="Pfam" id="PF13460"/>
    </source>
</evidence>
<evidence type="ECO:0000256" key="1">
    <source>
        <dbReference type="ARBA" id="ARBA00004450"/>
    </source>
</evidence>
<dbReference type="SUPFAM" id="SSF51735">
    <property type="entry name" value="NAD(P)-binding Rossmann-fold domains"/>
    <property type="match status" value="1"/>
</dbReference>
<dbReference type="PANTHER" id="PTHR14097:SF7">
    <property type="entry name" value="OXIDOREDUCTASE HTATIP2"/>
    <property type="match status" value="1"/>
</dbReference>
<comment type="caution">
    <text evidence="4">The sequence shown here is derived from an EMBL/GenBank/DDBJ whole genome shotgun (WGS) entry which is preliminary data.</text>
</comment>
<gene>
    <name evidence="4" type="primary">FMP52_2</name>
    <name evidence="4" type="ORF">Q8F55_005081</name>
</gene>
<dbReference type="InterPro" id="IPR036291">
    <property type="entry name" value="NAD(P)-bd_dom_sf"/>
</dbReference>
<dbReference type="RefSeq" id="XP_069208219.1">
    <property type="nucleotide sequence ID" value="XM_069353577.1"/>
</dbReference>
<feature type="domain" description="NAD(P)-binding" evidence="3">
    <location>
        <begin position="10"/>
        <end position="162"/>
    </location>
</feature>
<comment type="subcellular location">
    <subcellularLocation>
        <location evidence="1">Mitochondrion outer membrane</location>
        <topology evidence="1">Peripheral membrane protein</topology>
    </subcellularLocation>
</comment>
<dbReference type="PANTHER" id="PTHR14097">
    <property type="entry name" value="OXIDOREDUCTASE HTATIP2"/>
    <property type="match status" value="1"/>
</dbReference>
<dbReference type="Pfam" id="PF13460">
    <property type="entry name" value="NAD_binding_10"/>
    <property type="match status" value="1"/>
</dbReference>
<evidence type="ECO:0000313" key="4">
    <source>
        <dbReference type="EMBL" id="KAL1408275.1"/>
    </source>
</evidence>
<evidence type="ECO:0000256" key="2">
    <source>
        <dbReference type="ARBA" id="ARBA00006617"/>
    </source>
</evidence>
<sequence>MAPIALTIVGSTGLTGAAALAALLNSPTSFAITALSRRADAQAPSTNSTFTNRVEPDLAAVASAAEPLVPAGGVYITALGTTRAQAGGVAQQEAIDLTLNRELATRAKKDGASTIIVVSSAGADAHSYFAYPRIKGQLEEDVKALGFERTVILRPATLLYAGHRPEKRTAEGWFVGLIKGARAIGLPTGALGIDVEDVGAAIAQIAANPPDGVSTLYDHDLVKLAAEFRASKAAAEGK</sequence>
<proteinExistence type="inferred from homology"/>
<reference evidence="4 5" key="1">
    <citation type="submission" date="2023-08" db="EMBL/GenBank/DDBJ databases">
        <title>Annotated Genome Sequence of Vanrija albida AlHP1.</title>
        <authorList>
            <person name="Herzog R."/>
        </authorList>
    </citation>
    <scope>NUCLEOTIDE SEQUENCE [LARGE SCALE GENOMIC DNA]</scope>
    <source>
        <strain evidence="4 5">AlHP1</strain>
    </source>
</reference>
<dbReference type="Proteomes" id="UP001565368">
    <property type="component" value="Unassembled WGS sequence"/>
</dbReference>
<dbReference type="InterPro" id="IPR016040">
    <property type="entry name" value="NAD(P)-bd_dom"/>
</dbReference>
<protein>
    <submittedName>
        <fullName evidence="4">Protein fmp52, mitochondrial</fullName>
    </submittedName>
</protein>
<comment type="similarity">
    <text evidence="2">Belongs to the FMP52 family.</text>
</comment>
<dbReference type="EMBL" id="JBBXJM010000004">
    <property type="protein sequence ID" value="KAL1408275.1"/>
    <property type="molecule type" value="Genomic_DNA"/>
</dbReference>
<dbReference type="Gene3D" id="3.40.50.720">
    <property type="entry name" value="NAD(P)-binding Rossmann-like Domain"/>
    <property type="match status" value="1"/>
</dbReference>
<organism evidence="4 5">
    <name type="scientific">Vanrija albida</name>
    <dbReference type="NCBI Taxonomy" id="181172"/>
    <lineage>
        <taxon>Eukaryota</taxon>
        <taxon>Fungi</taxon>
        <taxon>Dikarya</taxon>
        <taxon>Basidiomycota</taxon>
        <taxon>Agaricomycotina</taxon>
        <taxon>Tremellomycetes</taxon>
        <taxon>Trichosporonales</taxon>
        <taxon>Trichosporonaceae</taxon>
        <taxon>Vanrija</taxon>
    </lineage>
</organism>
<keyword evidence="5" id="KW-1185">Reference proteome</keyword>
<name>A0ABR3Q0V2_9TREE</name>
<accession>A0ABR3Q0V2</accession>
<dbReference type="GeneID" id="95986124"/>
<evidence type="ECO:0000313" key="5">
    <source>
        <dbReference type="Proteomes" id="UP001565368"/>
    </source>
</evidence>